<name>A0A927ARV3_9BACT</name>
<organism evidence="1 2">
    <name type="scientific">Spirosoma profusum</name>
    <dbReference type="NCBI Taxonomy" id="2771354"/>
    <lineage>
        <taxon>Bacteria</taxon>
        <taxon>Pseudomonadati</taxon>
        <taxon>Bacteroidota</taxon>
        <taxon>Cytophagia</taxon>
        <taxon>Cytophagales</taxon>
        <taxon>Cytophagaceae</taxon>
        <taxon>Spirosoma</taxon>
    </lineage>
</organism>
<evidence type="ECO:0000313" key="2">
    <source>
        <dbReference type="Proteomes" id="UP000598820"/>
    </source>
</evidence>
<dbReference type="AlphaFoldDB" id="A0A927ARV3"/>
<protein>
    <recommendedName>
        <fullName evidence="3">Wadjet protein JetD C-terminal domain-containing protein</fullName>
    </recommendedName>
</protein>
<keyword evidence="2" id="KW-1185">Reference proteome</keyword>
<dbReference type="EMBL" id="JACWZY010000018">
    <property type="protein sequence ID" value="MBD2702898.1"/>
    <property type="molecule type" value="Genomic_DNA"/>
</dbReference>
<evidence type="ECO:0000313" key="1">
    <source>
        <dbReference type="EMBL" id="MBD2702898.1"/>
    </source>
</evidence>
<dbReference type="RefSeq" id="WP_190888748.1">
    <property type="nucleotide sequence ID" value="NZ_JACWZY010000018.1"/>
</dbReference>
<proteinExistence type="predicted"/>
<accession>A0A927ARV3</accession>
<reference evidence="1" key="1">
    <citation type="submission" date="2020-09" db="EMBL/GenBank/DDBJ databases">
        <authorList>
            <person name="Kim M.K."/>
        </authorList>
    </citation>
    <scope>NUCLEOTIDE SEQUENCE</scope>
    <source>
        <strain evidence="1">BT702</strain>
    </source>
</reference>
<dbReference type="Proteomes" id="UP000598820">
    <property type="component" value="Unassembled WGS sequence"/>
</dbReference>
<gene>
    <name evidence="1" type="ORF">IC229_19785</name>
</gene>
<sequence>MRNSLNWRNLKGLYKLYMEDSVTLKLMENAYIKNVLCHRKRLLDFKAGNKNIIVAKEGYKAYFKKELLPQYFYYKKFFDESELGASGLKQYDSYDIHTLMFIFNNREELRQNLTTARIFSSNVFKLKDSKYLENRPGLMSDVLFLLGVDDFPARSAKENQWRFVVDCPDPKYILLCENIDYLKAWWEFHANNIELWYAGGNNTPVIERISQRHLDLPLFYIGDWDYHGLDIYCRIQHILKEKGKNIQLITPDPNTAIYKPIKSGQHQSKWLQDEFSGLNRVVFSPSQIALIERLIAKNHWIEEQTIWPIPQIISHVSVPWKPT</sequence>
<comment type="caution">
    <text evidence="1">The sequence shown here is derived from an EMBL/GenBank/DDBJ whole genome shotgun (WGS) entry which is preliminary data.</text>
</comment>
<evidence type="ECO:0008006" key="3">
    <source>
        <dbReference type="Google" id="ProtNLM"/>
    </source>
</evidence>